<dbReference type="Pfam" id="PF13637">
    <property type="entry name" value="Ank_4"/>
    <property type="match status" value="1"/>
</dbReference>
<dbReference type="OrthoDB" id="113235at2759"/>
<dbReference type="InterPro" id="IPR002110">
    <property type="entry name" value="Ankyrin_rpt"/>
</dbReference>
<dbReference type="PANTHER" id="PTHR46586:SF3">
    <property type="entry name" value="ANKYRIN REPEAT-CONTAINING PROTEIN"/>
    <property type="match status" value="1"/>
</dbReference>
<dbReference type="InterPro" id="IPR052050">
    <property type="entry name" value="SecEffector_AnkRepeat"/>
</dbReference>
<reference evidence="1" key="1">
    <citation type="submission" date="2023-04" db="EMBL/GenBank/DDBJ databases">
        <title>Phytophthora fragariaefolia NBRC 109709.</title>
        <authorList>
            <person name="Ichikawa N."/>
            <person name="Sato H."/>
            <person name="Tonouchi N."/>
        </authorList>
    </citation>
    <scope>NUCLEOTIDE SEQUENCE</scope>
    <source>
        <strain evidence="1">NBRC 109709</strain>
    </source>
</reference>
<protein>
    <submittedName>
        <fullName evidence="1">Unnamed protein product</fullName>
    </submittedName>
</protein>
<name>A0A9W6XR95_9STRA</name>
<proteinExistence type="predicted"/>
<keyword evidence="2" id="KW-1185">Reference proteome</keyword>
<dbReference type="EMBL" id="BSXT01001541">
    <property type="protein sequence ID" value="GMF43469.1"/>
    <property type="molecule type" value="Genomic_DNA"/>
</dbReference>
<dbReference type="InterPro" id="IPR036770">
    <property type="entry name" value="Ankyrin_rpt-contain_sf"/>
</dbReference>
<dbReference type="SUPFAM" id="SSF48403">
    <property type="entry name" value="Ankyrin repeat"/>
    <property type="match status" value="1"/>
</dbReference>
<evidence type="ECO:0000313" key="1">
    <source>
        <dbReference type="EMBL" id="GMF43469.1"/>
    </source>
</evidence>
<dbReference type="Proteomes" id="UP001165121">
    <property type="component" value="Unassembled WGS sequence"/>
</dbReference>
<gene>
    <name evidence="1" type="ORF">Pfra01_001471100</name>
</gene>
<dbReference type="Pfam" id="PF12796">
    <property type="entry name" value="Ank_2"/>
    <property type="match status" value="1"/>
</dbReference>
<sequence>MTEQQRAWTINAALDAGDRDVCAALLPPGRAELDYVEFCAQPHVVARKLDCGYFRRDWEGAVVAIRDLVTAGRLDLIARLADEHRPPPEHVEWVEEWCGALADACAHGDLAVFKFLLSHPTGQRVVDEMGRSSALSDWMRFPAEKGNVELMAYLHEQGAAGPFGRALIRAISGGRMDSVQWLLEHFQRTDAIPEYCVMDEAARRGRVDMLQLFHGLDPSDMPGFFVAASPPPLVEVRDGDQEPAEVGIMVDGADRHRKVLQDCELFRQVWVPTDPMDDAAANGQLQAVQWLHKNCTEGCTSAAMDEAAANGFLDVVQWLHVNRTEGCSSDAMDFAAEGGHLEIVQWLHANTTAGCTTAAMDLAAAAGHLKTLKWLASNRSEGCTAQAIERAVSNGHLAAASWLTQRYLALTASGFTPPVSKNKFDVLLYLHANHPEAFTPAFVRGMHQMLNLTRKGQSNDSQIKDWLKQHYPVPDDPEGQRARAQGLAGAIAGNIAQQIAGQLGGAAFQVPRGQPAGQGPARPLTVLDMMMSNIMVAVRHGDDDDMT</sequence>
<dbReference type="AlphaFoldDB" id="A0A9W6XR95"/>
<dbReference type="Gene3D" id="1.25.40.20">
    <property type="entry name" value="Ankyrin repeat-containing domain"/>
    <property type="match status" value="2"/>
</dbReference>
<organism evidence="1 2">
    <name type="scientific">Phytophthora fragariaefolia</name>
    <dbReference type="NCBI Taxonomy" id="1490495"/>
    <lineage>
        <taxon>Eukaryota</taxon>
        <taxon>Sar</taxon>
        <taxon>Stramenopiles</taxon>
        <taxon>Oomycota</taxon>
        <taxon>Peronosporomycetes</taxon>
        <taxon>Peronosporales</taxon>
        <taxon>Peronosporaceae</taxon>
        <taxon>Phytophthora</taxon>
    </lineage>
</organism>
<dbReference type="PANTHER" id="PTHR46586">
    <property type="entry name" value="ANKYRIN REPEAT-CONTAINING PROTEIN"/>
    <property type="match status" value="1"/>
</dbReference>
<evidence type="ECO:0000313" key="2">
    <source>
        <dbReference type="Proteomes" id="UP001165121"/>
    </source>
</evidence>
<comment type="caution">
    <text evidence="1">The sequence shown here is derived from an EMBL/GenBank/DDBJ whole genome shotgun (WGS) entry which is preliminary data.</text>
</comment>
<accession>A0A9W6XR95</accession>